<dbReference type="Proteomes" id="UP000277204">
    <property type="component" value="Unassembled WGS sequence"/>
</dbReference>
<dbReference type="InterPro" id="IPR005312">
    <property type="entry name" value="DUF1759"/>
</dbReference>
<dbReference type="STRING" id="48269.A0A183LCQ0"/>
<gene>
    <name evidence="1" type="ORF">SMRZ_LOCUS1575</name>
</gene>
<dbReference type="EMBL" id="UZAI01000353">
    <property type="protein sequence ID" value="VDO51716.1"/>
    <property type="molecule type" value="Genomic_DNA"/>
</dbReference>
<keyword evidence="2" id="KW-1185">Reference proteome</keyword>
<reference evidence="1 2" key="1">
    <citation type="submission" date="2018-11" db="EMBL/GenBank/DDBJ databases">
        <authorList>
            <consortium name="Pathogen Informatics"/>
        </authorList>
    </citation>
    <scope>NUCLEOTIDE SEQUENCE [LARGE SCALE GENOMIC DNA]</scope>
    <source>
        <strain evidence="1 2">Zambia</strain>
    </source>
</reference>
<dbReference type="AlphaFoldDB" id="A0A183LCQ0"/>
<protein>
    <submittedName>
        <fullName evidence="1">Uncharacterized protein</fullName>
    </submittedName>
</protein>
<organism evidence="1 2">
    <name type="scientific">Schistosoma margrebowiei</name>
    <dbReference type="NCBI Taxonomy" id="48269"/>
    <lineage>
        <taxon>Eukaryota</taxon>
        <taxon>Metazoa</taxon>
        <taxon>Spiralia</taxon>
        <taxon>Lophotrochozoa</taxon>
        <taxon>Platyhelminthes</taxon>
        <taxon>Trematoda</taxon>
        <taxon>Digenea</taxon>
        <taxon>Strigeidida</taxon>
        <taxon>Schistosomatoidea</taxon>
        <taxon>Schistosomatidae</taxon>
        <taxon>Schistosoma</taxon>
    </lineage>
</organism>
<name>A0A183LCQ0_9TREM</name>
<proteinExistence type="predicted"/>
<dbReference type="Pfam" id="PF03564">
    <property type="entry name" value="DUF1759"/>
    <property type="match status" value="1"/>
</dbReference>
<dbReference type="PANTHER" id="PTHR47331:SF4">
    <property type="entry name" value="PEPTIDASE S1 DOMAIN-CONTAINING PROTEIN"/>
    <property type="match status" value="1"/>
</dbReference>
<evidence type="ECO:0000313" key="2">
    <source>
        <dbReference type="Proteomes" id="UP000277204"/>
    </source>
</evidence>
<evidence type="ECO:0000313" key="1">
    <source>
        <dbReference type="EMBL" id="VDO51716.1"/>
    </source>
</evidence>
<accession>A0A183LCQ0</accession>
<dbReference type="PANTHER" id="PTHR47331">
    <property type="entry name" value="PHD-TYPE DOMAIN-CONTAINING PROTEIN"/>
    <property type="match status" value="1"/>
</dbReference>
<sequence length="553" mass="63281">MTSNKHYDSDEIPELSPHHSGVYDEDQLGKNELKNNSMIELELARLRIIQLEKEIKLEKLRCRRCEGSAQSVSNSENTILKNLYLPKREVLRFNGTPTNYWNFIKNFEECIGSENIGFRAKLNYLIQYCDGEAKAAILHCTILEPEIGYYQALKFLEETFGQKHVVARTFIDNLLNFPNIRRNQSDGLRRLSREMQACSLTLEQMNYVSDLNSSRTIETMVLKLPTHIQQEWLKVAYKIIRGGREPLFTDLVEFVKEQADIANTRYGLPVNRGSNSDNRDVGVLKGKISADYNTAEISYVRTSDDNAPLLSSSCLECFSNHSLDECQKFKDKNVRESKEFVPRHKLCNVELMKIAASNSMQTTKPISVKRQGHRKSSLTTSGVQYSQNANQILNPGAFTCSDESSSDNLPSLSKSEKTPNVVYTYIDNYLKACMSSVEKKLFGKLDICFNKIQSLEAHANQNKTEDDNRLTNSQEIHLSSEESGSDMSIYSEYQVYFTLVVVRMNGIYINTVNQYFNRPTSALDLRYHYFIFQGLGSHIFIKYYTTRCSSPSP</sequence>